<dbReference type="GO" id="GO:1904812">
    <property type="term" value="P:rRNA acetylation involved in maturation of SSU-rRNA"/>
    <property type="evidence" value="ECO:0007669"/>
    <property type="project" value="TreeGrafter"/>
</dbReference>
<reference evidence="2" key="2">
    <citation type="submission" date="2014-07" db="EMBL/GenBank/DDBJ databases">
        <authorList>
            <person name="Hull J."/>
        </authorList>
    </citation>
    <scope>NUCLEOTIDE SEQUENCE</scope>
</reference>
<dbReference type="GO" id="GO:0005730">
    <property type="term" value="C:nucleolus"/>
    <property type="evidence" value="ECO:0007669"/>
    <property type="project" value="TreeGrafter"/>
</dbReference>
<dbReference type="PANTHER" id="PTHR10925:SF5">
    <property type="entry name" value="RNA CYTIDINE ACETYLTRANSFERASE"/>
    <property type="match status" value="1"/>
</dbReference>
<proteinExistence type="predicted"/>
<dbReference type="PANTHER" id="PTHR10925">
    <property type="entry name" value="N-ACETYLTRANSFERASE 10"/>
    <property type="match status" value="1"/>
</dbReference>
<protein>
    <submittedName>
        <fullName evidence="2">N-acetyltransferase 10</fullName>
    </submittedName>
</protein>
<name>A0A0A9YBU9_LYGHE</name>
<evidence type="ECO:0000259" key="1">
    <source>
        <dbReference type="Pfam" id="PF13725"/>
    </source>
</evidence>
<dbReference type="GO" id="GO:0000049">
    <property type="term" value="F:tRNA binding"/>
    <property type="evidence" value="ECO:0007669"/>
    <property type="project" value="TreeGrafter"/>
</dbReference>
<keyword evidence="2" id="KW-0808">Transferase</keyword>
<dbReference type="Pfam" id="PF13725">
    <property type="entry name" value="tRNA_bind_2"/>
    <property type="match status" value="1"/>
</dbReference>
<dbReference type="EMBL" id="GBHO01016579">
    <property type="protein sequence ID" value="JAG27025.1"/>
    <property type="molecule type" value="Transcribed_RNA"/>
</dbReference>
<organism evidence="2">
    <name type="scientific">Lygus hesperus</name>
    <name type="common">Western plant bug</name>
    <dbReference type="NCBI Taxonomy" id="30085"/>
    <lineage>
        <taxon>Eukaryota</taxon>
        <taxon>Metazoa</taxon>
        <taxon>Ecdysozoa</taxon>
        <taxon>Arthropoda</taxon>
        <taxon>Hexapoda</taxon>
        <taxon>Insecta</taxon>
        <taxon>Pterygota</taxon>
        <taxon>Neoptera</taxon>
        <taxon>Paraneoptera</taxon>
        <taxon>Hemiptera</taxon>
        <taxon>Heteroptera</taxon>
        <taxon>Panheteroptera</taxon>
        <taxon>Cimicomorpha</taxon>
        <taxon>Miridae</taxon>
        <taxon>Mirini</taxon>
        <taxon>Lygus</taxon>
    </lineage>
</organism>
<dbReference type="AlphaFoldDB" id="A0A0A9YBU9"/>
<feature type="non-terminal residue" evidence="2">
    <location>
        <position position="1"/>
    </location>
</feature>
<sequence>DIQRLESYAKNVVDYHVVLDLMPTLATLYFVRSLANFSLSTVQTQILLGMGFQMKTVEEMVRELHITSVQVLALFNKIIRKFVTYFRDIEYSTLQEQICAQLQHPQDKSMLSTAGKRAGGKKHAGITT</sequence>
<dbReference type="InterPro" id="IPR032672">
    <property type="entry name" value="TmcA/NAT10/Kre33"/>
</dbReference>
<dbReference type="GO" id="GO:1990883">
    <property type="term" value="F:18S rRNA cytidine N-acetyltransferase activity"/>
    <property type="evidence" value="ECO:0007669"/>
    <property type="project" value="TreeGrafter"/>
</dbReference>
<evidence type="ECO:0000313" key="2">
    <source>
        <dbReference type="EMBL" id="JAG27025.1"/>
    </source>
</evidence>
<accession>A0A0A9YBU9</accession>
<dbReference type="GO" id="GO:0030686">
    <property type="term" value="C:90S preribosome"/>
    <property type="evidence" value="ECO:0007669"/>
    <property type="project" value="TreeGrafter"/>
</dbReference>
<dbReference type="InterPro" id="IPR027992">
    <property type="entry name" value="tRNA_bind_dom"/>
</dbReference>
<feature type="domain" description="Possible tRNA binding" evidence="1">
    <location>
        <begin position="1"/>
        <end position="106"/>
    </location>
</feature>
<reference evidence="2" key="1">
    <citation type="journal article" date="2014" name="PLoS ONE">
        <title>Transcriptome-Based Identification of ABC Transporters in the Western Tarnished Plant Bug Lygus hesperus.</title>
        <authorList>
            <person name="Hull J.J."/>
            <person name="Chaney K."/>
            <person name="Geib S.M."/>
            <person name="Fabrick J.A."/>
            <person name="Brent C.S."/>
            <person name="Walsh D."/>
            <person name="Lavine L.C."/>
        </authorList>
    </citation>
    <scope>NUCLEOTIDE SEQUENCE</scope>
</reference>
<gene>
    <name evidence="2" type="primary">Nat10</name>
    <name evidence="2" type="ORF">CM83_11719</name>
</gene>